<evidence type="ECO:0000256" key="3">
    <source>
        <dbReference type="ARBA" id="ARBA00022989"/>
    </source>
</evidence>
<evidence type="ECO:0000256" key="5">
    <source>
        <dbReference type="SAM" id="MobiDB-lite"/>
    </source>
</evidence>
<accession>A0AAN7SV24</accession>
<dbReference type="AlphaFoldDB" id="A0AAN7SV24"/>
<keyword evidence="4 6" id="KW-0472">Membrane</keyword>
<keyword evidence="8" id="KW-1185">Reference proteome</keyword>
<feature type="transmembrane region" description="Helical" evidence="6">
    <location>
        <begin position="97"/>
        <end position="118"/>
    </location>
</feature>
<dbReference type="InterPro" id="IPR029208">
    <property type="entry name" value="COX14"/>
</dbReference>
<protein>
    <submittedName>
        <fullName evidence="7">Uncharacterized protein</fullName>
    </submittedName>
</protein>
<feature type="region of interest" description="Disordered" evidence="5">
    <location>
        <begin position="1"/>
        <end position="57"/>
    </location>
</feature>
<dbReference type="GO" id="GO:0016020">
    <property type="term" value="C:membrane"/>
    <property type="evidence" value="ECO:0007669"/>
    <property type="project" value="UniProtKB-SubCell"/>
</dbReference>
<keyword evidence="3 6" id="KW-1133">Transmembrane helix</keyword>
<keyword evidence="2 6" id="KW-0812">Transmembrane</keyword>
<comment type="subcellular location">
    <subcellularLocation>
        <location evidence="1">Membrane</location>
        <topology evidence="1">Single-pass membrane protein</topology>
    </subcellularLocation>
</comment>
<feature type="compositionally biased region" description="Pro residues" evidence="5">
    <location>
        <begin position="39"/>
        <end position="48"/>
    </location>
</feature>
<evidence type="ECO:0000256" key="6">
    <source>
        <dbReference type="SAM" id="Phobius"/>
    </source>
</evidence>
<organism evidence="7 8">
    <name type="scientific">Lithohypha guttulata</name>
    <dbReference type="NCBI Taxonomy" id="1690604"/>
    <lineage>
        <taxon>Eukaryota</taxon>
        <taxon>Fungi</taxon>
        <taxon>Dikarya</taxon>
        <taxon>Ascomycota</taxon>
        <taxon>Pezizomycotina</taxon>
        <taxon>Eurotiomycetes</taxon>
        <taxon>Chaetothyriomycetidae</taxon>
        <taxon>Chaetothyriales</taxon>
        <taxon>Trichomeriaceae</taxon>
        <taxon>Lithohypha</taxon>
    </lineage>
</organism>
<comment type="caution">
    <text evidence="7">The sequence shown here is derived from an EMBL/GenBank/DDBJ whole genome shotgun (WGS) entry which is preliminary data.</text>
</comment>
<gene>
    <name evidence="7" type="ORF">LTR05_007423</name>
</gene>
<dbReference type="Proteomes" id="UP001309876">
    <property type="component" value="Unassembled WGS sequence"/>
</dbReference>
<proteinExistence type="predicted"/>
<evidence type="ECO:0000256" key="1">
    <source>
        <dbReference type="ARBA" id="ARBA00004167"/>
    </source>
</evidence>
<reference evidence="7 8" key="1">
    <citation type="submission" date="2023-08" db="EMBL/GenBank/DDBJ databases">
        <title>Black Yeasts Isolated from many extreme environments.</title>
        <authorList>
            <person name="Coleine C."/>
            <person name="Stajich J.E."/>
            <person name="Selbmann L."/>
        </authorList>
    </citation>
    <scope>NUCLEOTIDE SEQUENCE [LARGE SCALE GENOMIC DNA]</scope>
    <source>
        <strain evidence="7 8">CCFEE 5910</strain>
    </source>
</reference>
<sequence>MSRKPPTDTFTRFTSTTPSFSSSPSFNSSPPSLKQNKPAPRPSQPSQPAPASETPQQRVARLRAAHLAKRAAELSTSDRILARGRRVADVLHRGTTYTLLGFSAVASVVAAYGLISLISHNRTQKRAWIEREMDRLEAARSAFLAGTADAEQLHLLEQERAGEELKQNYQKEKQRRKEEGYFTSVKNMFRSSAAAGDMGAEPTQQTLAERGQSLRESERRFQEDQAKAQQNQRFTRGDTEVELQRAAVSGSSIPGVGLDEKGRPVPLNKMQQVPVKQSPIVDAIQGQGQVRRPGQLDMLADNILSSGSSLWYSLFGGSRS</sequence>
<feature type="region of interest" description="Disordered" evidence="5">
    <location>
        <begin position="194"/>
        <end position="219"/>
    </location>
</feature>
<evidence type="ECO:0000313" key="7">
    <source>
        <dbReference type="EMBL" id="KAK5082277.1"/>
    </source>
</evidence>
<dbReference type="EMBL" id="JAVRRJ010000008">
    <property type="protein sequence ID" value="KAK5082277.1"/>
    <property type="molecule type" value="Genomic_DNA"/>
</dbReference>
<evidence type="ECO:0000256" key="2">
    <source>
        <dbReference type="ARBA" id="ARBA00022692"/>
    </source>
</evidence>
<dbReference type="Pfam" id="PF14880">
    <property type="entry name" value="COX14"/>
    <property type="match status" value="1"/>
</dbReference>
<evidence type="ECO:0000313" key="8">
    <source>
        <dbReference type="Proteomes" id="UP001309876"/>
    </source>
</evidence>
<name>A0AAN7SV24_9EURO</name>
<evidence type="ECO:0000256" key="4">
    <source>
        <dbReference type="ARBA" id="ARBA00023136"/>
    </source>
</evidence>
<feature type="compositionally biased region" description="Low complexity" evidence="5">
    <location>
        <begin position="7"/>
        <end position="32"/>
    </location>
</feature>